<feature type="domain" description="Thioredoxin" evidence="6">
    <location>
        <begin position="37"/>
        <end position="199"/>
    </location>
</feature>
<reference evidence="7" key="1">
    <citation type="journal article" date="2014" name="Int. J. Syst. Evol. Microbiol.">
        <title>Complete genome sequence of Corynebacterium casei LMG S-19264T (=DSM 44701T), isolated from a smear-ripened cheese.</title>
        <authorList>
            <consortium name="US DOE Joint Genome Institute (JGI-PGF)"/>
            <person name="Walter F."/>
            <person name="Albersmeier A."/>
            <person name="Kalinowski J."/>
            <person name="Ruckert C."/>
        </authorList>
    </citation>
    <scope>NUCLEOTIDE SEQUENCE</scope>
    <source>
        <strain evidence="7">KCTC 32437</strain>
    </source>
</reference>
<keyword evidence="5" id="KW-0812">Transmembrane</keyword>
<dbReference type="PROSITE" id="PS51352">
    <property type="entry name" value="THIOREDOXIN_2"/>
    <property type="match status" value="1"/>
</dbReference>
<feature type="transmembrane region" description="Helical" evidence="5">
    <location>
        <begin position="12"/>
        <end position="30"/>
    </location>
</feature>
<gene>
    <name evidence="7" type="ORF">GCM10007989_22520</name>
</gene>
<accession>A0A918S6B2</accession>
<keyword evidence="5" id="KW-0472">Membrane</keyword>
<dbReference type="RefSeq" id="WP_244640135.1">
    <property type="nucleotide sequence ID" value="NZ_BMZE01000002.1"/>
</dbReference>
<keyword evidence="4" id="KW-1015">Disulfide bond</keyword>
<evidence type="ECO:0000256" key="1">
    <source>
        <dbReference type="ARBA" id="ARBA00010996"/>
    </source>
</evidence>
<evidence type="ECO:0000313" key="8">
    <source>
        <dbReference type="Proteomes" id="UP000646579"/>
    </source>
</evidence>
<sequence length="199" mass="21344">MASSGLAKIRIALWGGVVAVAAIGILAWAMRPEPSAAIERYGAGDYELVTQNGEPVDDSMFVGHPSAVFFGFTHCPDVCPTTLAEMTMWFERLGEEAEDLDAYFITVDPERDTPQVLGDYVGAVSDDVIGVTGDPDEIDKIVDAFSVLAERVPLDGGGYTMNHTASVFLLNSDGEFEGTIAYQENMDTAVGKLRNLIDG</sequence>
<dbReference type="Gene3D" id="3.40.30.10">
    <property type="entry name" value="Glutaredoxin"/>
    <property type="match status" value="1"/>
</dbReference>
<keyword evidence="3" id="KW-0479">Metal-binding</keyword>
<proteinExistence type="inferred from homology"/>
<evidence type="ECO:0000256" key="4">
    <source>
        <dbReference type="PIRSR" id="PIRSR603782-2"/>
    </source>
</evidence>
<dbReference type="Proteomes" id="UP000646579">
    <property type="component" value="Unassembled WGS sequence"/>
</dbReference>
<evidence type="ECO:0000259" key="6">
    <source>
        <dbReference type="PROSITE" id="PS51352"/>
    </source>
</evidence>
<evidence type="ECO:0000313" key="7">
    <source>
        <dbReference type="EMBL" id="GHA26249.1"/>
    </source>
</evidence>
<dbReference type="PANTHER" id="PTHR12151">
    <property type="entry name" value="ELECTRON TRANSPORT PROTIN SCO1/SENC FAMILY MEMBER"/>
    <property type="match status" value="1"/>
</dbReference>
<dbReference type="PANTHER" id="PTHR12151:SF25">
    <property type="entry name" value="LINALOOL DEHYDRATASE_ISOMERASE DOMAIN-CONTAINING PROTEIN"/>
    <property type="match status" value="1"/>
</dbReference>
<feature type="binding site" evidence="3">
    <location>
        <position position="75"/>
    </location>
    <ligand>
        <name>Cu cation</name>
        <dbReference type="ChEBI" id="CHEBI:23378"/>
    </ligand>
</feature>
<dbReference type="InterPro" id="IPR013766">
    <property type="entry name" value="Thioredoxin_domain"/>
</dbReference>
<name>A0A918S6B2_9HYPH</name>
<feature type="binding site" evidence="3">
    <location>
        <position position="79"/>
    </location>
    <ligand>
        <name>Cu cation</name>
        <dbReference type="ChEBI" id="CHEBI:23378"/>
    </ligand>
</feature>
<feature type="binding site" evidence="3">
    <location>
        <position position="163"/>
    </location>
    <ligand>
        <name>Cu cation</name>
        <dbReference type="ChEBI" id="CHEBI:23378"/>
    </ligand>
</feature>
<keyword evidence="5" id="KW-1133">Transmembrane helix</keyword>
<dbReference type="Pfam" id="PF02630">
    <property type="entry name" value="SCO1-SenC"/>
    <property type="match status" value="1"/>
</dbReference>
<evidence type="ECO:0000256" key="2">
    <source>
        <dbReference type="ARBA" id="ARBA00023008"/>
    </source>
</evidence>
<evidence type="ECO:0000256" key="3">
    <source>
        <dbReference type="PIRSR" id="PIRSR603782-1"/>
    </source>
</evidence>
<dbReference type="CDD" id="cd02968">
    <property type="entry name" value="SCO"/>
    <property type="match status" value="1"/>
</dbReference>
<evidence type="ECO:0000256" key="5">
    <source>
        <dbReference type="SAM" id="Phobius"/>
    </source>
</evidence>
<dbReference type="GO" id="GO:0046872">
    <property type="term" value="F:metal ion binding"/>
    <property type="evidence" value="ECO:0007669"/>
    <property type="project" value="UniProtKB-KW"/>
</dbReference>
<dbReference type="SUPFAM" id="SSF52833">
    <property type="entry name" value="Thioredoxin-like"/>
    <property type="match status" value="1"/>
</dbReference>
<keyword evidence="2 3" id="KW-0186">Copper</keyword>
<keyword evidence="8" id="KW-1185">Reference proteome</keyword>
<protein>
    <submittedName>
        <fullName evidence="7">Electron transporter SCO1/SenC</fullName>
    </submittedName>
</protein>
<dbReference type="InterPro" id="IPR003782">
    <property type="entry name" value="SCO1/SenC"/>
</dbReference>
<dbReference type="EMBL" id="BMZE01000002">
    <property type="protein sequence ID" value="GHA26249.1"/>
    <property type="molecule type" value="Genomic_DNA"/>
</dbReference>
<dbReference type="InterPro" id="IPR036249">
    <property type="entry name" value="Thioredoxin-like_sf"/>
</dbReference>
<reference evidence="7" key="2">
    <citation type="submission" date="2020-09" db="EMBL/GenBank/DDBJ databases">
        <authorList>
            <person name="Sun Q."/>
            <person name="Kim S."/>
        </authorList>
    </citation>
    <scope>NUCLEOTIDE SEQUENCE</scope>
    <source>
        <strain evidence="7">KCTC 32437</strain>
    </source>
</reference>
<comment type="caution">
    <text evidence="7">The sequence shown here is derived from an EMBL/GenBank/DDBJ whole genome shotgun (WGS) entry which is preliminary data.</text>
</comment>
<feature type="disulfide bond" description="Redox-active" evidence="4">
    <location>
        <begin position="75"/>
        <end position="79"/>
    </location>
</feature>
<organism evidence="7 8">
    <name type="scientific">Devosia pacifica</name>
    <dbReference type="NCBI Taxonomy" id="1335967"/>
    <lineage>
        <taxon>Bacteria</taxon>
        <taxon>Pseudomonadati</taxon>
        <taxon>Pseudomonadota</taxon>
        <taxon>Alphaproteobacteria</taxon>
        <taxon>Hyphomicrobiales</taxon>
        <taxon>Devosiaceae</taxon>
        <taxon>Devosia</taxon>
    </lineage>
</organism>
<comment type="similarity">
    <text evidence="1">Belongs to the SCO1/2 family.</text>
</comment>
<dbReference type="AlphaFoldDB" id="A0A918S6B2"/>